<name>E3K1K1_PUCGT</name>
<evidence type="ECO:0000313" key="2">
    <source>
        <dbReference type="EMBL" id="EFP78176.2"/>
    </source>
</evidence>
<dbReference type="KEGG" id="pgr:PGTG_04132"/>
<accession>E3K1K1</accession>
<protein>
    <submittedName>
        <fullName evidence="2">Uncharacterized protein</fullName>
    </submittedName>
</protein>
<dbReference type="EMBL" id="DS178269">
    <property type="protein sequence ID" value="EFP78176.2"/>
    <property type="molecule type" value="Genomic_DNA"/>
</dbReference>
<reference key="1">
    <citation type="submission" date="2007-01" db="EMBL/GenBank/DDBJ databases">
        <title>The Genome Sequence of Puccinia graminis f. sp. tritici Strain CRL 75-36-700-3.</title>
        <authorList>
            <consortium name="The Broad Institute Genome Sequencing Platform"/>
            <person name="Birren B."/>
            <person name="Lander E."/>
            <person name="Galagan J."/>
            <person name="Nusbaum C."/>
            <person name="Devon K."/>
            <person name="Cuomo C."/>
            <person name="Jaffe D."/>
            <person name="Butler J."/>
            <person name="Alvarez P."/>
            <person name="Gnerre S."/>
            <person name="Grabherr M."/>
            <person name="Mauceli E."/>
            <person name="Brockman W."/>
            <person name="Young S."/>
            <person name="LaButti K."/>
            <person name="Sykes S."/>
            <person name="DeCaprio D."/>
            <person name="Crawford M."/>
            <person name="Koehrsen M."/>
            <person name="Engels R."/>
            <person name="Montgomery P."/>
            <person name="Pearson M."/>
            <person name="Howarth C."/>
            <person name="Larson L."/>
            <person name="White J."/>
            <person name="Zeng Q."/>
            <person name="Kodira C."/>
            <person name="Yandava C."/>
            <person name="Alvarado L."/>
            <person name="O'Leary S."/>
            <person name="Szabo L."/>
            <person name="Dean R."/>
            <person name="Schein J."/>
        </authorList>
    </citation>
    <scope>NUCLEOTIDE SEQUENCE</scope>
    <source>
        <strain>CRL 75-36-700-3</strain>
    </source>
</reference>
<reference evidence="3" key="2">
    <citation type="journal article" date="2011" name="Proc. Natl. Acad. Sci. U.S.A.">
        <title>Obligate biotrophy features unraveled by the genomic analysis of rust fungi.</title>
        <authorList>
            <person name="Duplessis S."/>
            <person name="Cuomo C.A."/>
            <person name="Lin Y.-C."/>
            <person name="Aerts A."/>
            <person name="Tisserant E."/>
            <person name="Veneault-Fourrey C."/>
            <person name="Joly D.L."/>
            <person name="Hacquard S."/>
            <person name="Amselem J."/>
            <person name="Cantarel B.L."/>
            <person name="Chiu R."/>
            <person name="Coutinho P.M."/>
            <person name="Feau N."/>
            <person name="Field M."/>
            <person name="Frey P."/>
            <person name="Gelhaye E."/>
            <person name="Goldberg J."/>
            <person name="Grabherr M.G."/>
            <person name="Kodira C.D."/>
            <person name="Kohler A."/>
            <person name="Kuees U."/>
            <person name="Lindquist E.A."/>
            <person name="Lucas S.M."/>
            <person name="Mago R."/>
            <person name="Mauceli E."/>
            <person name="Morin E."/>
            <person name="Murat C."/>
            <person name="Pangilinan J.L."/>
            <person name="Park R."/>
            <person name="Pearson M."/>
            <person name="Quesneville H."/>
            <person name="Rouhier N."/>
            <person name="Sakthikumar S."/>
            <person name="Salamov A.A."/>
            <person name="Schmutz J."/>
            <person name="Selles B."/>
            <person name="Shapiro H."/>
            <person name="Tanguay P."/>
            <person name="Tuskan G.A."/>
            <person name="Henrissat B."/>
            <person name="Van de Peer Y."/>
            <person name="Rouze P."/>
            <person name="Ellis J.G."/>
            <person name="Dodds P.N."/>
            <person name="Schein J.E."/>
            <person name="Zhong S."/>
            <person name="Hamelin R.C."/>
            <person name="Grigoriev I.V."/>
            <person name="Szabo L.J."/>
            <person name="Martin F."/>
        </authorList>
    </citation>
    <scope>NUCLEOTIDE SEQUENCE [LARGE SCALE GENOMIC DNA]</scope>
    <source>
        <strain evidence="3">CRL 75-36-700-3 / race SCCL</strain>
    </source>
</reference>
<dbReference type="GeneID" id="10541806"/>
<sequence length="488" mass="53818">MNQPAAQFNNRQSTHLNYSGNGMNLGHHPTPITPIQRRHANATMTPGRGGALRHSPTQHRYDPQGNYHRNPSGGQHDSLGAQQPREDKNEGPNLGDYNDPNDFSEAMQQGMTDQYATGSQHGAGRPTKLFHCGATQGGTGIKTPPLPPPLDLLDIPPAAGTGATAHEDLVGQDPPPGNQAADAGANPPLGQGAPITTEAIRRYMESPDGIASMVSMLMQRGGAMPSAEPMPGRHVYGPLIREYARTEIRNLLKDHTLAAYTRTHALNGDMYIHAPLALIRTQVLAQPPVWRQTHLPVGLADKNPEAVQNLDQFLRTMVKHERTTLRNLLLIQVQPEPRVRPPGPIPKLFDLVVLINNGLTRRHHALPRDELNRWATRAVRFRFAMLRLLAVNHYLNRPPGQTLSQWEIIDRHLEMLSGLSPVMIQAHIELVMRKDAQYFDGIKHIGDINRECITLPTDDEVAKEVARLNRTPAGRPSHLDATASTTNP</sequence>
<dbReference type="AlphaFoldDB" id="E3K1K1"/>
<dbReference type="VEuPathDB" id="FungiDB:PGTG_04132"/>
<evidence type="ECO:0000256" key="1">
    <source>
        <dbReference type="SAM" id="MobiDB-lite"/>
    </source>
</evidence>
<gene>
    <name evidence="2" type="ORF">PGTG_04132</name>
</gene>
<dbReference type="HOGENOM" id="CLU_573821_0_0_1"/>
<dbReference type="RefSeq" id="XP_003322595.2">
    <property type="nucleotide sequence ID" value="XM_003322547.2"/>
</dbReference>
<feature type="region of interest" description="Disordered" evidence="1">
    <location>
        <begin position="1"/>
        <end position="105"/>
    </location>
</feature>
<evidence type="ECO:0000313" key="3">
    <source>
        <dbReference type="Proteomes" id="UP000008783"/>
    </source>
</evidence>
<dbReference type="OrthoDB" id="2509308at2759"/>
<keyword evidence="3" id="KW-1185">Reference proteome</keyword>
<dbReference type="InParanoid" id="E3K1K1"/>
<feature type="compositionally biased region" description="Polar residues" evidence="1">
    <location>
        <begin position="1"/>
        <end position="22"/>
    </location>
</feature>
<organism evidence="2 3">
    <name type="scientific">Puccinia graminis f. sp. tritici (strain CRL 75-36-700-3 / race SCCL)</name>
    <name type="common">Black stem rust fungus</name>
    <dbReference type="NCBI Taxonomy" id="418459"/>
    <lineage>
        <taxon>Eukaryota</taxon>
        <taxon>Fungi</taxon>
        <taxon>Dikarya</taxon>
        <taxon>Basidiomycota</taxon>
        <taxon>Pucciniomycotina</taxon>
        <taxon>Pucciniomycetes</taxon>
        <taxon>Pucciniales</taxon>
        <taxon>Pucciniaceae</taxon>
        <taxon>Puccinia</taxon>
    </lineage>
</organism>
<feature type="region of interest" description="Disordered" evidence="1">
    <location>
        <begin position="159"/>
        <end position="193"/>
    </location>
</feature>
<dbReference type="Proteomes" id="UP000008783">
    <property type="component" value="Unassembled WGS sequence"/>
</dbReference>
<proteinExistence type="predicted"/>